<organism evidence="1">
    <name type="scientific">Acerihabitans sp. KWT182</name>
    <dbReference type="NCBI Taxonomy" id="3157919"/>
    <lineage>
        <taxon>Bacteria</taxon>
        <taxon>Pseudomonadati</taxon>
        <taxon>Pseudomonadota</taxon>
        <taxon>Gammaproteobacteria</taxon>
        <taxon>Enterobacterales</taxon>
        <taxon>Pectobacteriaceae</taxon>
        <taxon>Acerihabitans</taxon>
    </lineage>
</organism>
<reference evidence="1" key="1">
    <citation type="submission" date="2024-06" db="EMBL/GenBank/DDBJ databases">
        <authorList>
            <person name="Coelho C."/>
            <person name="Bento M."/>
            <person name="Garcia E."/>
            <person name="Camelo A."/>
            <person name="Brandao I."/>
            <person name="Espirito Santo C."/>
            <person name="Trovao J."/>
            <person name="Verissimo A."/>
            <person name="Costa J."/>
            <person name="Tiago I."/>
        </authorList>
    </citation>
    <scope>NUCLEOTIDE SEQUENCE</scope>
    <source>
        <strain evidence="1">KWT182</strain>
    </source>
</reference>
<dbReference type="EMBL" id="CP157947">
    <property type="protein sequence ID" value="XBS67900.1"/>
    <property type="molecule type" value="Genomic_DNA"/>
</dbReference>
<proteinExistence type="predicted"/>
<sequence length="155" mass="18262">MLHLDLPRIKIRLLFTKLTLTVNFQSQWSNGKDLYQPVKICDLRPTARLNPLYSPNTFLIKKYQEIFGRKKSLTRRCRKRRDQSEGLMTGLYSYGSPSKGEETKSCLFSFVGHRHHRSAELEFRMRVIALRHHDEQGVQNIELRDARGRVFTRQG</sequence>
<protein>
    <submittedName>
        <fullName evidence="1">Uncharacterized protein</fullName>
    </submittedName>
</protein>
<gene>
    <name evidence="1" type="ORF">ABK905_13335</name>
</gene>
<evidence type="ECO:0000313" key="1">
    <source>
        <dbReference type="EMBL" id="XBS67900.1"/>
    </source>
</evidence>
<accession>A0AAU7Q4M7</accession>
<name>A0AAU7Q4M7_9GAMM</name>
<dbReference type="AlphaFoldDB" id="A0AAU7Q4M7"/>